<reference evidence="2" key="1">
    <citation type="submission" date="2017-08" db="EMBL/GenBank/DDBJ databases">
        <authorList>
            <person name="Brisse S."/>
        </authorList>
    </citation>
    <scope>NUCLEOTIDE SEQUENCE [LARGE SCALE GENOMIC DNA]</scope>
    <source>
        <strain evidence="2">06D021</strain>
    </source>
</reference>
<dbReference type="EMBL" id="FZTC01000034">
    <property type="protein sequence ID" value="SNU37594.1"/>
    <property type="molecule type" value="Genomic_DNA"/>
</dbReference>
<dbReference type="AlphaFoldDB" id="A0A285B9E2"/>
<sequence>MSNEFPVTICTGITDIRNGFNGLAAKIQTALKDAPMSVHVFIFRDRSGSQVKPLWSTGDCQRLPGYPDVREKRACAQCNANMQTSVPSRPSSGVLQD</sequence>
<dbReference type="Proteomes" id="UP000220639">
    <property type="component" value="Unassembled WGS sequence"/>
</dbReference>
<dbReference type="InterPro" id="IPR008878">
    <property type="entry name" value="Transposase_IS66_Orf2"/>
</dbReference>
<evidence type="ECO:0000313" key="1">
    <source>
        <dbReference type="EMBL" id="SNU37594.1"/>
    </source>
</evidence>
<organism evidence="1 2">
    <name type="scientific">Klebsiella grimontii</name>
    <dbReference type="NCBI Taxonomy" id="2058152"/>
    <lineage>
        <taxon>Bacteria</taxon>
        <taxon>Pseudomonadati</taxon>
        <taxon>Pseudomonadota</taxon>
        <taxon>Gammaproteobacteria</taxon>
        <taxon>Enterobacterales</taxon>
        <taxon>Enterobacteriaceae</taxon>
        <taxon>Klebsiella/Raoultella group</taxon>
        <taxon>Klebsiella</taxon>
    </lineage>
</organism>
<evidence type="ECO:0000313" key="2">
    <source>
        <dbReference type="Proteomes" id="UP000220639"/>
    </source>
</evidence>
<accession>A0A285B9E2</accession>
<dbReference type="Pfam" id="PF05717">
    <property type="entry name" value="TnpB_IS66"/>
    <property type="match status" value="1"/>
</dbReference>
<proteinExistence type="predicted"/>
<protein>
    <recommendedName>
        <fullName evidence="3">Transposase</fullName>
    </recommendedName>
</protein>
<evidence type="ECO:0008006" key="3">
    <source>
        <dbReference type="Google" id="ProtNLM"/>
    </source>
</evidence>
<gene>
    <name evidence="1" type="ORF">KOSB73_40140</name>
</gene>
<name>A0A285B9E2_9ENTR</name>